<proteinExistence type="predicted"/>
<evidence type="ECO:0000256" key="1">
    <source>
        <dbReference type="SAM" id="SignalP"/>
    </source>
</evidence>
<dbReference type="EMBL" id="QLMA01000005">
    <property type="protein sequence ID" value="RAJ80345.1"/>
    <property type="molecule type" value="Genomic_DNA"/>
</dbReference>
<dbReference type="AlphaFoldDB" id="A0A327VZI8"/>
<dbReference type="OrthoDB" id="1551191at2"/>
<dbReference type="RefSeq" id="WP_111593334.1">
    <property type="nucleotide sequence ID" value="NZ_QLMA01000005.1"/>
</dbReference>
<reference evidence="2 3" key="1">
    <citation type="submission" date="2018-06" db="EMBL/GenBank/DDBJ databases">
        <title>Genomic Encyclopedia of Archaeal and Bacterial Type Strains, Phase II (KMG-II): from individual species to whole genera.</title>
        <authorList>
            <person name="Goeker M."/>
        </authorList>
    </citation>
    <scope>NUCLEOTIDE SEQUENCE [LARGE SCALE GENOMIC DNA]</scope>
    <source>
        <strain evidence="2 3">DSM 29821</strain>
    </source>
</reference>
<accession>A0A327VZI8</accession>
<keyword evidence="3" id="KW-1185">Reference proteome</keyword>
<name>A0A327VZI8_9BACT</name>
<evidence type="ECO:0000313" key="2">
    <source>
        <dbReference type="EMBL" id="RAJ80345.1"/>
    </source>
</evidence>
<comment type="caution">
    <text evidence="2">The sequence shown here is derived from an EMBL/GenBank/DDBJ whole genome shotgun (WGS) entry which is preliminary data.</text>
</comment>
<keyword evidence="1" id="KW-0732">Signal</keyword>
<evidence type="ECO:0000313" key="3">
    <source>
        <dbReference type="Proteomes" id="UP000249819"/>
    </source>
</evidence>
<feature type="signal peptide" evidence="1">
    <location>
        <begin position="1"/>
        <end position="19"/>
    </location>
</feature>
<feature type="chain" id="PRO_5016389993" evidence="1">
    <location>
        <begin position="20"/>
        <end position="170"/>
    </location>
</feature>
<gene>
    <name evidence="2" type="ORF">CLV59_105454</name>
</gene>
<protein>
    <submittedName>
        <fullName evidence="2">Uncharacterized protein</fullName>
    </submittedName>
</protein>
<dbReference type="Proteomes" id="UP000249819">
    <property type="component" value="Unassembled WGS sequence"/>
</dbReference>
<organism evidence="2 3">
    <name type="scientific">Chitinophaga dinghuensis</name>
    <dbReference type="NCBI Taxonomy" id="1539050"/>
    <lineage>
        <taxon>Bacteria</taxon>
        <taxon>Pseudomonadati</taxon>
        <taxon>Bacteroidota</taxon>
        <taxon>Chitinophagia</taxon>
        <taxon>Chitinophagales</taxon>
        <taxon>Chitinophagaceae</taxon>
        <taxon>Chitinophaga</taxon>
    </lineage>
</organism>
<sequence length="170" mass="18961">MKYLQLVMFASLIAGATYGQITPHQSKEITPYVGRDLSTEQKKSNVTPAMVPASAAKPGSPQSLQFFVRKWTTGVSDAFYVNNIGGVRTLVVQANARTKPLHINSNGTYYWEAYGEQRSGKWEATGDKNYPIVLKNAIQNKDWYVAQHNNGKNAIYIWDHDAISYTGVPM</sequence>